<dbReference type="InterPro" id="IPR029033">
    <property type="entry name" value="His_PPase_superfam"/>
</dbReference>
<dbReference type="OrthoDB" id="9782128at2"/>
<dbReference type="InterPro" id="IPR001345">
    <property type="entry name" value="PG/BPGM_mutase_AS"/>
</dbReference>
<dbReference type="Pfam" id="PF00300">
    <property type="entry name" value="His_Phos_1"/>
    <property type="match status" value="1"/>
</dbReference>
<evidence type="ECO:0000256" key="1">
    <source>
        <dbReference type="ARBA" id="ARBA00023152"/>
    </source>
</evidence>
<sequence length="174" mass="19690">MIYVVRHGQTKWNEEGRLQGRNGKPLNFAGKQQAEHLKSRLGHIKFDLVFSSPQQRAIETAEIAAGSVPIIEKRLDVFDLGEADGLRKEEAKLKGMLPDASIYHGVERSEEFIARIYDFLTELKENLNGKTPDIFISGHRCTTGAIGAYFNGIPEDRNILRWSSDNGDYKTYSY</sequence>
<organism evidence="4 5">
    <name type="scientific">Bacillus salacetis</name>
    <dbReference type="NCBI Taxonomy" id="2315464"/>
    <lineage>
        <taxon>Bacteria</taxon>
        <taxon>Bacillati</taxon>
        <taxon>Bacillota</taxon>
        <taxon>Bacilli</taxon>
        <taxon>Bacillales</taxon>
        <taxon>Bacillaceae</taxon>
        <taxon>Bacillus</taxon>
    </lineage>
</organism>
<dbReference type="AlphaFoldDB" id="A0A3A1R4G9"/>
<dbReference type="SUPFAM" id="SSF53254">
    <property type="entry name" value="Phosphoglycerate mutase-like"/>
    <property type="match status" value="1"/>
</dbReference>
<dbReference type="SMART" id="SM00855">
    <property type="entry name" value="PGAM"/>
    <property type="match status" value="1"/>
</dbReference>
<dbReference type="CDD" id="cd07067">
    <property type="entry name" value="HP_PGM_like"/>
    <property type="match status" value="1"/>
</dbReference>
<proteinExistence type="predicted"/>
<accession>A0A3A1R4G9</accession>
<gene>
    <name evidence="4" type="ORF">D3H55_04230</name>
</gene>
<dbReference type="PANTHER" id="PTHR48100:SF1">
    <property type="entry name" value="HISTIDINE PHOSPHATASE FAMILY PROTEIN-RELATED"/>
    <property type="match status" value="1"/>
</dbReference>
<keyword evidence="1" id="KW-0324">Glycolysis</keyword>
<dbReference type="InterPro" id="IPR013078">
    <property type="entry name" value="His_Pase_superF_clade-1"/>
</dbReference>
<dbReference type="RefSeq" id="WP_119545675.1">
    <property type="nucleotide sequence ID" value="NZ_QXIR01000004.1"/>
</dbReference>
<dbReference type="GO" id="GO:0005737">
    <property type="term" value="C:cytoplasm"/>
    <property type="evidence" value="ECO:0007669"/>
    <property type="project" value="TreeGrafter"/>
</dbReference>
<evidence type="ECO:0000256" key="2">
    <source>
        <dbReference type="ARBA" id="ARBA00023235"/>
    </source>
</evidence>
<keyword evidence="2" id="KW-0413">Isomerase</keyword>
<keyword evidence="5" id="KW-1185">Reference proteome</keyword>
<dbReference type="PROSITE" id="PS00175">
    <property type="entry name" value="PG_MUTASE"/>
    <property type="match status" value="1"/>
</dbReference>
<reference evidence="4 5" key="1">
    <citation type="submission" date="2018-09" db="EMBL/GenBank/DDBJ databases">
        <title>Bacillus saliacetes sp. nov., isolated from Thai shrimp paste (Ka-pi).</title>
        <authorList>
            <person name="Daroonpunt R."/>
            <person name="Tanasupawat S."/>
            <person name="Yiamsombut S."/>
        </authorList>
    </citation>
    <scope>NUCLEOTIDE SEQUENCE [LARGE SCALE GENOMIC DNA]</scope>
    <source>
        <strain evidence="4 5">SKP7-4</strain>
    </source>
</reference>
<dbReference type="PANTHER" id="PTHR48100">
    <property type="entry name" value="BROAD-SPECIFICITY PHOSPHATASE YOR283W-RELATED"/>
    <property type="match status" value="1"/>
</dbReference>
<evidence type="ECO:0000313" key="4">
    <source>
        <dbReference type="EMBL" id="RIW37257.1"/>
    </source>
</evidence>
<dbReference type="InterPro" id="IPR050275">
    <property type="entry name" value="PGM_Phosphatase"/>
</dbReference>
<dbReference type="Proteomes" id="UP000265801">
    <property type="component" value="Unassembled WGS sequence"/>
</dbReference>
<dbReference type="GO" id="GO:0016791">
    <property type="term" value="F:phosphatase activity"/>
    <property type="evidence" value="ECO:0007669"/>
    <property type="project" value="TreeGrafter"/>
</dbReference>
<evidence type="ECO:0000313" key="5">
    <source>
        <dbReference type="Proteomes" id="UP000265801"/>
    </source>
</evidence>
<dbReference type="Gene3D" id="3.40.50.1240">
    <property type="entry name" value="Phosphoglycerate mutase-like"/>
    <property type="match status" value="1"/>
</dbReference>
<evidence type="ECO:0000256" key="3">
    <source>
        <dbReference type="PIRSR" id="PIRSR613078-2"/>
    </source>
</evidence>
<protein>
    <submittedName>
        <fullName evidence="4">Histidine phosphatase family protein</fullName>
    </submittedName>
</protein>
<feature type="binding site" evidence="3">
    <location>
        <begin position="6"/>
        <end position="13"/>
    </location>
    <ligand>
        <name>substrate</name>
    </ligand>
</feature>
<feature type="binding site" evidence="3">
    <location>
        <position position="56"/>
    </location>
    <ligand>
        <name>substrate</name>
    </ligand>
</feature>
<feature type="binding site" evidence="3">
    <location>
        <position position="88"/>
    </location>
    <ligand>
        <name>substrate</name>
    </ligand>
</feature>
<name>A0A3A1R4G9_9BACI</name>
<dbReference type="EMBL" id="QXIR01000004">
    <property type="protein sequence ID" value="RIW37257.1"/>
    <property type="molecule type" value="Genomic_DNA"/>
</dbReference>
<comment type="caution">
    <text evidence="4">The sequence shown here is derived from an EMBL/GenBank/DDBJ whole genome shotgun (WGS) entry which is preliminary data.</text>
</comment>